<feature type="transmembrane region" description="Helical" evidence="1">
    <location>
        <begin position="22"/>
        <end position="46"/>
    </location>
</feature>
<protein>
    <submittedName>
        <fullName evidence="2">Uncharacterized protein</fullName>
    </submittedName>
</protein>
<dbReference type="AlphaFoldDB" id="A0A2P2NUX9"/>
<evidence type="ECO:0000256" key="1">
    <source>
        <dbReference type="SAM" id="Phobius"/>
    </source>
</evidence>
<reference evidence="2" key="1">
    <citation type="submission" date="2018-02" db="EMBL/GenBank/DDBJ databases">
        <title>Rhizophora mucronata_Transcriptome.</title>
        <authorList>
            <person name="Meera S.P."/>
            <person name="Sreeshan A."/>
            <person name="Augustine A."/>
        </authorList>
    </citation>
    <scope>NUCLEOTIDE SEQUENCE</scope>
    <source>
        <tissue evidence="2">Leaf</tissue>
    </source>
</reference>
<keyword evidence="1" id="KW-0472">Membrane</keyword>
<keyword evidence="1" id="KW-1133">Transmembrane helix</keyword>
<proteinExistence type="predicted"/>
<evidence type="ECO:0000313" key="2">
    <source>
        <dbReference type="EMBL" id="MBX46243.1"/>
    </source>
</evidence>
<sequence>MTLYLSLPQCHHHMEIYSTEELLVLPFSLHMMVHQVMIIIIILGSYPMLLDPVQLLSGCKLN</sequence>
<dbReference type="EMBL" id="GGEC01065759">
    <property type="protein sequence ID" value="MBX46243.1"/>
    <property type="molecule type" value="Transcribed_RNA"/>
</dbReference>
<keyword evidence="1" id="KW-0812">Transmembrane</keyword>
<name>A0A2P2NUX9_RHIMU</name>
<accession>A0A2P2NUX9</accession>
<organism evidence="2">
    <name type="scientific">Rhizophora mucronata</name>
    <name type="common">Asiatic mangrove</name>
    <dbReference type="NCBI Taxonomy" id="61149"/>
    <lineage>
        <taxon>Eukaryota</taxon>
        <taxon>Viridiplantae</taxon>
        <taxon>Streptophyta</taxon>
        <taxon>Embryophyta</taxon>
        <taxon>Tracheophyta</taxon>
        <taxon>Spermatophyta</taxon>
        <taxon>Magnoliopsida</taxon>
        <taxon>eudicotyledons</taxon>
        <taxon>Gunneridae</taxon>
        <taxon>Pentapetalae</taxon>
        <taxon>rosids</taxon>
        <taxon>fabids</taxon>
        <taxon>Malpighiales</taxon>
        <taxon>Rhizophoraceae</taxon>
        <taxon>Rhizophora</taxon>
    </lineage>
</organism>